<reference evidence="2 3" key="1">
    <citation type="journal article" date="2012" name="Genome Biol.">
        <title>Genome and low-iron response of an oceanic diatom adapted to chronic iron limitation.</title>
        <authorList>
            <person name="Lommer M."/>
            <person name="Specht M."/>
            <person name="Roy A.S."/>
            <person name="Kraemer L."/>
            <person name="Andreson R."/>
            <person name="Gutowska M.A."/>
            <person name="Wolf J."/>
            <person name="Bergner S.V."/>
            <person name="Schilhabel M.B."/>
            <person name="Klostermeier U.C."/>
            <person name="Beiko R.G."/>
            <person name="Rosenstiel P."/>
            <person name="Hippler M."/>
            <person name="Laroche J."/>
        </authorList>
    </citation>
    <scope>NUCLEOTIDE SEQUENCE [LARGE SCALE GENOMIC DNA]</scope>
    <source>
        <strain evidence="2 3">CCMP1005</strain>
    </source>
</reference>
<evidence type="ECO:0000256" key="1">
    <source>
        <dbReference type="SAM" id="MobiDB-lite"/>
    </source>
</evidence>
<feature type="region of interest" description="Disordered" evidence="1">
    <location>
        <begin position="82"/>
        <end position="147"/>
    </location>
</feature>
<feature type="compositionally biased region" description="Polar residues" evidence="1">
    <location>
        <begin position="98"/>
        <end position="113"/>
    </location>
</feature>
<name>K0S095_THAOC</name>
<sequence>MHAPILVAYPISGVKCHSGEYANVIEDLRLRPRMHGVYTIVPTFRLPRGVPVTAQEDVRPIRRVVPLTGFPRGFLEEVKAPGSRPGIAAAHRPAAPLPNSTDGSRTLSPATRLSTDKAIEGSHEQELSSRLEDVECGRHNSRSSVKFGLDSTPQVYAYTNRD</sequence>
<keyword evidence="3" id="KW-1185">Reference proteome</keyword>
<feature type="compositionally biased region" description="Basic and acidic residues" evidence="1">
    <location>
        <begin position="114"/>
        <end position="138"/>
    </location>
</feature>
<organism evidence="2 3">
    <name type="scientific">Thalassiosira oceanica</name>
    <name type="common">Marine diatom</name>
    <dbReference type="NCBI Taxonomy" id="159749"/>
    <lineage>
        <taxon>Eukaryota</taxon>
        <taxon>Sar</taxon>
        <taxon>Stramenopiles</taxon>
        <taxon>Ochrophyta</taxon>
        <taxon>Bacillariophyta</taxon>
        <taxon>Coscinodiscophyceae</taxon>
        <taxon>Thalassiosirophycidae</taxon>
        <taxon>Thalassiosirales</taxon>
        <taxon>Thalassiosiraceae</taxon>
        <taxon>Thalassiosira</taxon>
    </lineage>
</organism>
<evidence type="ECO:0000313" key="2">
    <source>
        <dbReference type="EMBL" id="EJK58685.1"/>
    </source>
</evidence>
<dbReference type="EMBL" id="AGNL01024499">
    <property type="protein sequence ID" value="EJK58685.1"/>
    <property type="molecule type" value="Genomic_DNA"/>
</dbReference>
<protein>
    <submittedName>
        <fullName evidence="2">Uncharacterized protein</fullName>
    </submittedName>
</protein>
<accession>K0S095</accession>
<evidence type="ECO:0000313" key="3">
    <source>
        <dbReference type="Proteomes" id="UP000266841"/>
    </source>
</evidence>
<dbReference type="Proteomes" id="UP000266841">
    <property type="component" value="Unassembled WGS sequence"/>
</dbReference>
<comment type="caution">
    <text evidence="2">The sequence shown here is derived from an EMBL/GenBank/DDBJ whole genome shotgun (WGS) entry which is preliminary data.</text>
</comment>
<proteinExistence type="predicted"/>
<dbReference type="AlphaFoldDB" id="K0S095"/>
<gene>
    <name evidence="2" type="ORF">THAOC_21170</name>
</gene>